<dbReference type="GO" id="GO:0009389">
    <property type="term" value="F:dimethyl sulfoxide reductase activity"/>
    <property type="evidence" value="ECO:0007669"/>
    <property type="project" value="TreeGrafter"/>
</dbReference>
<feature type="transmembrane region" description="Helical" evidence="1">
    <location>
        <begin position="41"/>
        <end position="64"/>
    </location>
</feature>
<feature type="transmembrane region" description="Helical" evidence="1">
    <location>
        <begin position="116"/>
        <end position="137"/>
    </location>
</feature>
<dbReference type="RefSeq" id="WP_142929640.1">
    <property type="nucleotide sequence ID" value="NZ_ML660109.1"/>
</dbReference>
<dbReference type="GO" id="GO:0005886">
    <property type="term" value="C:plasma membrane"/>
    <property type="evidence" value="ECO:0007669"/>
    <property type="project" value="TreeGrafter"/>
</dbReference>
<feature type="transmembrane region" description="Helical" evidence="1">
    <location>
        <begin position="245"/>
        <end position="267"/>
    </location>
</feature>
<feature type="transmembrane region" description="Helical" evidence="1">
    <location>
        <begin position="149"/>
        <end position="169"/>
    </location>
</feature>
<dbReference type="GO" id="GO:0019645">
    <property type="term" value="P:anaerobic electron transport chain"/>
    <property type="evidence" value="ECO:0007669"/>
    <property type="project" value="InterPro"/>
</dbReference>
<reference evidence="2 3" key="1">
    <citation type="submission" date="2019-06" db="EMBL/GenBank/DDBJ databases">
        <title>Whole genome sequence for Cellvibrionaceae sp. R142.</title>
        <authorList>
            <person name="Wang G."/>
        </authorList>
    </citation>
    <scope>NUCLEOTIDE SEQUENCE [LARGE SCALE GENOMIC DNA]</scope>
    <source>
        <strain evidence="2 3">R142</strain>
    </source>
</reference>
<keyword evidence="1" id="KW-1133">Transmembrane helix</keyword>
<gene>
    <name evidence="2" type="ORF">FKG94_24740</name>
</gene>
<feature type="transmembrane region" description="Helical" evidence="1">
    <location>
        <begin position="273"/>
        <end position="293"/>
    </location>
</feature>
<feature type="transmembrane region" description="Helical" evidence="1">
    <location>
        <begin position="175"/>
        <end position="197"/>
    </location>
</feature>
<dbReference type="EMBL" id="VHSG01000033">
    <property type="protein sequence ID" value="TQV67743.1"/>
    <property type="molecule type" value="Genomic_DNA"/>
</dbReference>
<sequence length="310" mass="33181">MNPAFSVLMFTVASGAGYGLMSLLVLAQLLGLAPPAGGRNLWMPAGVALGLITLGLCASTLHLANPKNAWRAFACFRTSWLSREGVLAVLYYPAAMVYLGGFWVSGTVTPWVTASGLATVFLGLATLFCTGMIYASLKTIPQWHLPLTPVNYLLLGLMSGAVLLLALVGDTWSAVRLPYLCLLLIGVAALAKLAYFIRIGKPSGSSIQTATTFTRARVRLLDQGHTADGFLNKEFIFNLDTGHLVGLRSLAVVLAFIAPSTFIGLFARTGQDAFTVVAVASMLAGLLLERWLFFAEARHVVRLYHGDQTV</sequence>
<comment type="caution">
    <text evidence="2">The sequence shown here is derived from an EMBL/GenBank/DDBJ whole genome shotgun (WGS) entry which is preliminary data.</text>
</comment>
<dbReference type="InterPro" id="IPR007059">
    <property type="entry name" value="DmsC"/>
</dbReference>
<evidence type="ECO:0000313" key="2">
    <source>
        <dbReference type="EMBL" id="TQV67743.1"/>
    </source>
</evidence>
<evidence type="ECO:0000256" key="1">
    <source>
        <dbReference type="SAM" id="Phobius"/>
    </source>
</evidence>
<dbReference type="AlphaFoldDB" id="A0A545SRZ3"/>
<keyword evidence="1" id="KW-0472">Membrane</keyword>
<dbReference type="PANTHER" id="PTHR38095">
    <property type="entry name" value="ANAEROBIC DIMETHYL SULFOXIDE REDUCTASE CHAIN YNFH"/>
    <property type="match status" value="1"/>
</dbReference>
<dbReference type="Pfam" id="PF04976">
    <property type="entry name" value="DmsC"/>
    <property type="match status" value="1"/>
</dbReference>
<evidence type="ECO:0000313" key="3">
    <source>
        <dbReference type="Proteomes" id="UP000319732"/>
    </source>
</evidence>
<accession>A0A545SRZ3</accession>
<dbReference type="GO" id="GO:0009390">
    <property type="term" value="C:dimethyl sulfoxide reductase complex"/>
    <property type="evidence" value="ECO:0007669"/>
    <property type="project" value="TreeGrafter"/>
</dbReference>
<dbReference type="PANTHER" id="PTHR38095:SF1">
    <property type="entry name" value="ANAEROBIC DIMETHYL SULFOXIDE REDUCTASE CHAIN YNFH"/>
    <property type="match status" value="1"/>
</dbReference>
<feature type="transmembrane region" description="Helical" evidence="1">
    <location>
        <begin position="85"/>
        <end position="104"/>
    </location>
</feature>
<proteinExistence type="predicted"/>
<feature type="transmembrane region" description="Helical" evidence="1">
    <location>
        <begin position="7"/>
        <end position="29"/>
    </location>
</feature>
<dbReference type="OrthoDB" id="5520897at2"/>
<keyword evidence="3" id="KW-1185">Reference proteome</keyword>
<dbReference type="Proteomes" id="UP000319732">
    <property type="component" value="Unassembled WGS sequence"/>
</dbReference>
<organism evidence="2 3">
    <name type="scientific">Exilibacterium tricleocarpae</name>
    <dbReference type="NCBI Taxonomy" id="2591008"/>
    <lineage>
        <taxon>Bacteria</taxon>
        <taxon>Pseudomonadati</taxon>
        <taxon>Pseudomonadota</taxon>
        <taxon>Gammaproteobacteria</taxon>
        <taxon>Cellvibrionales</taxon>
        <taxon>Cellvibrionaceae</taxon>
        <taxon>Exilibacterium</taxon>
    </lineage>
</organism>
<name>A0A545SRZ3_9GAMM</name>
<keyword evidence="1" id="KW-0812">Transmembrane</keyword>
<protein>
    <submittedName>
        <fullName evidence="2">DMSO reductase</fullName>
    </submittedName>
</protein>